<dbReference type="PANTHER" id="PTHR22760:SF3">
    <property type="entry name" value="GPI MANNOSYLTRANSFERASE 4"/>
    <property type="match status" value="1"/>
</dbReference>
<evidence type="ECO:0000256" key="1">
    <source>
        <dbReference type="ARBA" id="ARBA00004477"/>
    </source>
</evidence>
<dbReference type="HOGENOM" id="CLU_022957_1_1_1"/>
<dbReference type="GO" id="GO:0000026">
    <property type="term" value="F:alpha-1,2-mannosyltransferase activity"/>
    <property type="evidence" value="ECO:0007669"/>
    <property type="project" value="TreeGrafter"/>
</dbReference>
<dbReference type="EC" id="2.4.1.-" evidence="11"/>
<keyword evidence="5 13" id="KW-0808">Transferase</keyword>
<feature type="transmembrane region" description="Helical" evidence="11">
    <location>
        <begin position="24"/>
        <end position="43"/>
    </location>
</feature>
<dbReference type="STRING" id="1305764.R9P0Y6"/>
<feature type="transmembrane region" description="Helical" evidence="11">
    <location>
        <begin position="313"/>
        <end position="334"/>
    </location>
</feature>
<dbReference type="InterPro" id="IPR005599">
    <property type="entry name" value="GPI_mannosylTrfase"/>
</dbReference>
<evidence type="ECO:0000256" key="10">
    <source>
        <dbReference type="ARBA" id="ARBA00038466"/>
    </source>
</evidence>
<evidence type="ECO:0000256" key="11">
    <source>
        <dbReference type="RuleBase" id="RU363075"/>
    </source>
</evidence>
<reference evidence="14" key="1">
    <citation type="journal article" date="2013" name="Genome Announc.">
        <title>Draft genome sequence of the basidiomycetous yeast-like fungus Pseudozyma hubeiensis SY62, which produces an abundant amount of the biosurfactant mannosylerythritol lipids.</title>
        <authorList>
            <person name="Konishi M."/>
            <person name="Hatada Y."/>
            <person name="Horiuchi J."/>
        </authorList>
    </citation>
    <scope>NUCLEOTIDE SEQUENCE [LARGE SCALE GENOMIC DNA]</scope>
    <source>
        <strain evidence="14">SY62</strain>
    </source>
</reference>
<evidence type="ECO:0000256" key="6">
    <source>
        <dbReference type="ARBA" id="ARBA00022692"/>
    </source>
</evidence>
<dbReference type="eggNOG" id="KOG4123">
    <property type="taxonomic scope" value="Eukaryota"/>
</dbReference>
<keyword evidence="8 11" id="KW-1133">Transmembrane helix</keyword>
<dbReference type="Pfam" id="PF03901">
    <property type="entry name" value="Glyco_transf_22"/>
    <property type="match status" value="1"/>
</dbReference>
<evidence type="ECO:0000256" key="9">
    <source>
        <dbReference type="ARBA" id="ARBA00023136"/>
    </source>
</evidence>
<proteinExistence type="inferred from homology"/>
<evidence type="ECO:0000256" key="4">
    <source>
        <dbReference type="ARBA" id="ARBA00022676"/>
    </source>
</evidence>
<protein>
    <recommendedName>
        <fullName evidence="11">Mannosyltransferase</fullName>
        <ecNumber evidence="11">2.4.1.-</ecNumber>
    </recommendedName>
</protein>
<keyword evidence="4 11" id="KW-0328">Glycosyltransferase</keyword>
<evidence type="ECO:0000313" key="13">
    <source>
        <dbReference type="EMBL" id="GAC94908.1"/>
    </source>
</evidence>
<dbReference type="GO" id="GO:0005789">
    <property type="term" value="C:endoplasmic reticulum membrane"/>
    <property type="evidence" value="ECO:0007669"/>
    <property type="project" value="UniProtKB-SubCell"/>
</dbReference>
<gene>
    <name evidence="13" type="ORF">PHSY_002481</name>
</gene>
<feature type="transmembrane region" description="Helical" evidence="11">
    <location>
        <begin position="115"/>
        <end position="133"/>
    </location>
</feature>
<evidence type="ECO:0000256" key="2">
    <source>
        <dbReference type="ARBA" id="ARBA00004687"/>
    </source>
</evidence>
<dbReference type="GeneID" id="24107774"/>
<sequence>MPAAAMMSQRWWSMFDPRTRHGQIYLFLLAVRCYSALYGYGYIHPDEWMQSGEPYFGFSLDGVEARLTWEWHPEHALRSLSALVMQYLAVEPLLKIYRLLSSSLSGQALFLIQRINMLFWTLVLDVSVVFILPPQIARHIHYLFGISTAATTFLIRPFSNSFEAHLLAFCLLHVSNFFKDPAWYKSAGVVGLRWGVLLALIGVDGFFTRFTFAIFALPLAIFVLYRHVQVAAEGHKRTALGSLAIAVNCVVIFLAGRVESDTNFYTRAADTNGVEVAGFWGTKWVVPPINALLYNLKTENVAQHGLHPRWLHVVVNLPMMVGVANCVILVVYGWQFGRERLHPGTAIHGAGNEGAMSQDEQERIEVEQTVKGAEGVVAGPSSTTPSQTSDDQDIPYVDNEPIIVPLSLATIIFALAILSLSPHQEPRFLLPLAFPSTIIMAYALQSPTFTSRPSLTRTLCVLHVIQHILQLVLFSFLHQAALLPTLFSIDTSFSHLPSHNPLWNRYEHHLLYRTFSVPLHFLPNKVSGMYPRVEQYDSATDPGKLVHMASTACDHTWVYAPTWVVGGLQEDAHKQGRVEMVGVGMVSWHLDMDHLSESWALIKEVGWKEAFAIQKLAVQCIDHTQIDDTVESQGQPERPQVDPPSHDDL</sequence>
<comment type="pathway">
    <text evidence="2">Glycolipid biosynthesis; glycosylphosphatidylinositol-anchor biosynthesis.</text>
</comment>
<dbReference type="GO" id="GO:0006506">
    <property type="term" value="P:GPI anchor biosynthetic process"/>
    <property type="evidence" value="ECO:0007669"/>
    <property type="project" value="UniProtKB-KW"/>
</dbReference>
<comment type="similarity">
    <text evidence="10">Belongs to the glycosyltransferase 22 family. PIGZ subfamily.</text>
</comment>
<evidence type="ECO:0000256" key="3">
    <source>
        <dbReference type="ARBA" id="ARBA00022502"/>
    </source>
</evidence>
<evidence type="ECO:0000313" key="14">
    <source>
        <dbReference type="Proteomes" id="UP000014071"/>
    </source>
</evidence>
<dbReference type="OrthoDB" id="10066429at2759"/>
<keyword evidence="6 11" id="KW-0812">Transmembrane</keyword>
<dbReference type="Proteomes" id="UP000014071">
    <property type="component" value="Unassembled WGS sequence"/>
</dbReference>
<feature type="transmembrane region" description="Helical" evidence="11">
    <location>
        <begin position="402"/>
        <end position="421"/>
    </location>
</feature>
<feature type="region of interest" description="Disordered" evidence="12">
    <location>
        <begin position="628"/>
        <end position="649"/>
    </location>
</feature>
<dbReference type="AlphaFoldDB" id="R9P0Y6"/>
<evidence type="ECO:0000256" key="8">
    <source>
        <dbReference type="ARBA" id="ARBA00022989"/>
    </source>
</evidence>
<keyword evidence="7 11" id="KW-0256">Endoplasmic reticulum</keyword>
<evidence type="ECO:0000256" key="12">
    <source>
        <dbReference type="SAM" id="MobiDB-lite"/>
    </source>
</evidence>
<accession>R9P0Y6</accession>
<feature type="transmembrane region" description="Helical" evidence="11">
    <location>
        <begin position="139"/>
        <end position="155"/>
    </location>
</feature>
<name>R9P0Y6_PSEHS</name>
<organism evidence="13 14">
    <name type="scientific">Pseudozyma hubeiensis (strain SY62)</name>
    <name type="common">Yeast</name>
    <dbReference type="NCBI Taxonomy" id="1305764"/>
    <lineage>
        <taxon>Eukaryota</taxon>
        <taxon>Fungi</taxon>
        <taxon>Dikarya</taxon>
        <taxon>Basidiomycota</taxon>
        <taxon>Ustilaginomycotina</taxon>
        <taxon>Ustilaginomycetes</taxon>
        <taxon>Ustilaginales</taxon>
        <taxon>Ustilaginaceae</taxon>
        <taxon>Pseudozyma</taxon>
    </lineage>
</organism>
<keyword evidence="14" id="KW-1185">Reference proteome</keyword>
<evidence type="ECO:0000256" key="5">
    <source>
        <dbReference type="ARBA" id="ARBA00022679"/>
    </source>
</evidence>
<keyword evidence="3" id="KW-0337">GPI-anchor biosynthesis</keyword>
<feature type="transmembrane region" description="Helical" evidence="11">
    <location>
        <begin position="240"/>
        <end position="258"/>
    </location>
</feature>
<feature type="transmembrane region" description="Helical" evidence="11">
    <location>
        <begin position="210"/>
        <end position="228"/>
    </location>
</feature>
<dbReference type="RefSeq" id="XP_012188495.1">
    <property type="nucleotide sequence ID" value="XM_012333105.1"/>
</dbReference>
<comment type="subcellular location">
    <subcellularLocation>
        <location evidence="1 11">Endoplasmic reticulum membrane</location>
        <topology evidence="1 11">Multi-pass membrane protein</topology>
    </subcellularLocation>
</comment>
<dbReference type="EMBL" id="DF238786">
    <property type="protein sequence ID" value="GAC94908.1"/>
    <property type="molecule type" value="Genomic_DNA"/>
</dbReference>
<dbReference type="PANTHER" id="PTHR22760">
    <property type="entry name" value="GLYCOSYLTRANSFERASE"/>
    <property type="match status" value="1"/>
</dbReference>
<keyword evidence="9 11" id="KW-0472">Membrane</keyword>
<evidence type="ECO:0000256" key="7">
    <source>
        <dbReference type="ARBA" id="ARBA00022824"/>
    </source>
</evidence>